<name>A0A562R0D7_9BURK</name>
<dbReference type="GO" id="GO:0052689">
    <property type="term" value="F:carboxylic ester hydrolase activity"/>
    <property type="evidence" value="ECO:0007669"/>
    <property type="project" value="UniProtKB-KW"/>
</dbReference>
<evidence type="ECO:0000256" key="4">
    <source>
        <dbReference type="ARBA" id="ARBA00022729"/>
    </source>
</evidence>
<comment type="caution">
    <text evidence="9">The sequence shown here is derived from an EMBL/GenBank/DDBJ whole genome shotgun (WGS) entry which is preliminary data.</text>
</comment>
<dbReference type="Pfam" id="PF07519">
    <property type="entry name" value="Tannase"/>
    <property type="match status" value="2"/>
</dbReference>
<evidence type="ECO:0000256" key="7">
    <source>
        <dbReference type="ARBA" id="ARBA00023157"/>
    </source>
</evidence>
<proteinExistence type="inferred from homology"/>
<evidence type="ECO:0000256" key="5">
    <source>
        <dbReference type="ARBA" id="ARBA00022801"/>
    </source>
</evidence>
<feature type="signal peptide" evidence="8">
    <location>
        <begin position="1"/>
        <end position="24"/>
    </location>
</feature>
<organism evidence="9 10">
    <name type="scientific">Pseudoduganella lurida</name>
    <dbReference type="NCBI Taxonomy" id="1036180"/>
    <lineage>
        <taxon>Bacteria</taxon>
        <taxon>Pseudomonadati</taxon>
        <taxon>Pseudomonadota</taxon>
        <taxon>Betaproteobacteria</taxon>
        <taxon>Burkholderiales</taxon>
        <taxon>Oxalobacteraceae</taxon>
        <taxon>Telluria group</taxon>
        <taxon>Pseudoduganella</taxon>
    </lineage>
</organism>
<dbReference type="InterPro" id="IPR011118">
    <property type="entry name" value="Tannase/feruloyl_esterase"/>
</dbReference>
<feature type="chain" id="PRO_5021937091" evidence="8">
    <location>
        <begin position="25"/>
        <end position="598"/>
    </location>
</feature>
<keyword evidence="3" id="KW-0479">Metal-binding</keyword>
<evidence type="ECO:0000256" key="8">
    <source>
        <dbReference type="SAM" id="SignalP"/>
    </source>
</evidence>
<evidence type="ECO:0000256" key="2">
    <source>
        <dbReference type="ARBA" id="ARBA00022487"/>
    </source>
</evidence>
<accession>A0A562R0D7</accession>
<keyword evidence="6" id="KW-0106">Calcium</keyword>
<dbReference type="GO" id="GO:0046872">
    <property type="term" value="F:metal ion binding"/>
    <property type="evidence" value="ECO:0007669"/>
    <property type="project" value="UniProtKB-KW"/>
</dbReference>
<dbReference type="SUPFAM" id="SSF53474">
    <property type="entry name" value="alpha/beta-Hydrolases"/>
    <property type="match status" value="2"/>
</dbReference>
<sequence>MQFRSLVLPLAGAGFMMAALPASAGAAPVLSCDETLKSSFATDADTSVVLVKAFRKGEPLSLPGSPASKPGKPADNDVCLVKLVVGPGNRGPANATSTSRGIGIEVWLPARANWNGRVHALGGGGWQGGKAAATDAIASPDAAAIAGGEGAVSSVTDTGHTVGGGSFAMLPDGGINERLWIDFASRAIHEQALKTKALATAYYGAAPRRSYWEGGSTGGRQGLKLAQRHPDDFDGIIANFPALNWTRFITSEMYPQIVFQRDLKGKPLSLAQMDLASNAAIRACDVVGGHHLGYLLDPSICTYDPAKDAAVLCRADGGSNNTPDCLSKTQANAINKIWYGMTADGTVPAPVADNGWKDAESATLPGTGNHKWFGLPRGTSLYAKTFYDMGLDGLASPRGPFLIASDLLALELQDPTIAGPNFVNAEGTGQGRWKQLSYAQLAGAYERGLALQSKFGEINTDSPDLSAFKARGGKMLTWHGLNDEAIAPQGTINYYNRVAANMGGVANVQDFYRLYLVPGLGHGTPNGTANPAASPPNFAPTQMYELLTAWVEHGVAPADVTLRSSGGGVTRTRPICVYPQRVQYTGGNPDLATSYICS</sequence>
<comment type="similarity">
    <text evidence="1">Belongs to the tannase family.</text>
</comment>
<dbReference type="PANTHER" id="PTHR33938">
    <property type="entry name" value="FERULOYL ESTERASE B-RELATED"/>
    <property type="match status" value="1"/>
</dbReference>
<dbReference type="EMBL" id="VLLB01000008">
    <property type="protein sequence ID" value="TWI62529.1"/>
    <property type="molecule type" value="Genomic_DNA"/>
</dbReference>
<dbReference type="OrthoDB" id="7062032at2"/>
<keyword evidence="7" id="KW-1015">Disulfide bond</keyword>
<dbReference type="Gene3D" id="3.40.50.1820">
    <property type="entry name" value="alpha/beta hydrolase"/>
    <property type="match status" value="1"/>
</dbReference>
<dbReference type="AlphaFoldDB" id="A0A562R0D7"/>
<protein>
    <submittedName>
        <fullName evidence="9">Tannase/feruloyl esterase</fullName>
    </submittedName>
</protein>
<keyword evidence="2" id="KW-0719">Serine esterase</keyword>
<keyword evidence="10" id="KW-1185">Reference proteome</keyword>
<dbReference type="PANTHER" id="PTHR33938:SF15">
    <property type="entry name" value="FERULOYL ESTERASE B-RELATED"/>
    <property type="match status" value="1"/>
</dbReference>
<dbReference type="RefSeq" id="WP_145651343.1">
    <property type="nucleotide sequence ID" value="NZ_VLLB01000008.1"/>
</dbReference>
<keyword evidence="5" id="KW-0378">Hydrolase</keyword>
<evidence type="ECO:0000313" key="9">
    <source>
        <dbReference type="EMBL" id="TWI62529.1"/>
    </source>
</evidence>
<keyword evidence="4 8" id="KW-0732">Signal</keyword>
<evidence type="ECO:0000313" key="10">
    <source>
        <dbReference type="Proteomes" id="UP000318431"/>
    </source>
</evidence>
<dbReference type="Proteomes" id="UP000318431">
    <property type="component" value="Unassembled WGS sequence"/>
</dbReference>
<reference evidence="9 10" key="1">
    <citation type="journal article" date="2015" name="Stand. Genomic Sci.">
        <title>Genomic Encyclopedia of Bacterial and Archaeal Type Strains, Phase III: the genomes of soil and plant-associated and newly described type strains.</title>
        <authorList>
            <person name="Whitman W.B."/>
            <person name="Woyke T."/>
            <person name="Klenk H.P."/>
            <person name="Zhou Y."/>
            <person name="Lilburn T.G."/>
            <person name="Beck B.J."/>
            <person name="De Vos P."/>
            <person name="Vandamme P."/>
            <person name="Eisen J.A."/>
            <person name="Garrity G."/>
            <person name="Hugenholtz P."/>
            <person name="Kyrpides N.C."/>
        </authorList>
    </citation>
    <scope>NUCLEOTIDE SEQUENCE [LARGE SCALE GENOMIC DNA]</scope>
    <source>
        <strain evidence="9 10">CGMCC 1.10822</strain>
    </source>
</reference>
<evidence type="ECO:0000256" key="3">
    <source>
        <dbReference type="ARBA" id="ARBA00022723"/>
    </source>
</evidence>
<evidence type="ECO:0000256" key="1">
    <source>
        <dbReference type="ARBA" id="ARBA00006249"/>
    </source>
</evidence>
<dbReference type="InterPro" id="IPR029058">
    <property type="entry name" value="AB_hydrolase_fold"/>
</dbReference>
<evidence type="ECO:0000256" key="6">
    <source>
        <dbReference type="ARBA" id="ARBA00022837"/>
    </source>
</evidence>
<gene>
    <name evidence="9" type="ORF">IP91_04049</name>
</gene>